<name>A0A0J7L3F8_LASNI</name>
<organism evidence="2 3">
    <name type="scientific">Lasius niger</name>
    <name type="common">Black garden ant</name>
    <dbReference type="NCBI Taxonomy" id="67767"/>
    <lineage>
        <taxon>Eukaryota</taxon>
        <taxon>Metazoa</taxon>
        <taxon>Ecdysozoa</taxon>
        <taxon>Arthropoda</taxon>
        <taxon>Hexapoda</taxon>
        <taxon>Insecta</taxon>
        <taxon>Pterygota</taxon>
        <taxon>Neoptera</taxon>
        <taxon>Endopterygota</taxon>
        <taxon>Hymenoptera</taxon>
        <taxon>Apocrita</taxon>
        <taxon>Aculeata</taxon>
        <taxon>Formicoidea</taxon>
        <taxon>Formicidae</taxon>
        <taxon>Formicinae</taxon>
        <taxon>Lasius</taxon>
        <taxon>Lasius</taxon>
    </lineage>
</organism>
<feature type="region of interest" description="Disordered" evidence="1">
    <location>
        <begin position="265"/>
        <end position="287"/>
    </location>
</feature>
<accession>A0A0J7L3F8</accession>
<dbReference type="PaxDb" id="67767-A0A0J7L3F8"/>
<evidence type="ECO:0000256" key="1">
    <source>
        <dbReference type="SAM" id="MobiDB-lite"/>
    </source>
</evidence>
<reference evidence="2 3" key="1">
    <citation type="submission" date="2015-04" db="EMBL/GenBank/DDBJ databases">
        <title>Lasius niger genome sequencing.</title>
        <authorList>
            <person name="Konorov E.A."/>
            <person name="Nikitin M.A."/>
            <person name="Kirill M.V."/>
            <person name="Chang P."/>
        </authorList>
    </citation>
    <scope>NUCLEOTIDE SEQUENCE [LARGE SCALE GENOMIC DNA]</scope>
    <source>
        <tissue evidence="2">Whole</tissue>
    </source>
</reference>
<keyword evidence="3" id="KW-1185">Reference proteome</keyword>
<evidence type="ECO:0000313" key="3">
    <source>
        <dbReference type="Proteomes" id="UP000036403"/>
    </source>
</evidence>
<protein>
    <submittedName>
        <fullName evidence="2">Leucine-rich repeat-containing protein</fullName>
    </submittedName>
</protein>
<feature type="region of interest" description="Disordered" evidence="1">
    <location>
        <begin position="381"/>
        <end position="406"/>
    </location>
</feature>
<gene>
    <name evidence="2" type="ORF">RF55_2488</name>
</gene>
<dbReference type="AlphaFoldDB" id="A0A0J7L3F8"/>
<dbReference type="EMBL" id="LBMM01000937">
    <property type="protein sequence ID" value="KMQ97191.1"/>
    <property type="molecule type" value="Genomic_DNA"/>
</dbReference>
<feature type="compositionally biased region" description="Polar residues" evidence="1">
    <location>
        <begin position="274"/>
        <end position="287"/>
    </location>
</feature>
<feature type="region of interest" description="Disordered" evidence="1">
    <location>
        <begin position="918"/>
        <end position="939"/>
    </location>
</feature>
<comment type="caution">
    <text evidence="2">The sequence shown here is derived from an EMBL/GenBank/DDBJ whole genome shotgun (WGS) entry which is preliminary data.</text>
</comment>
<dbReference type="Proteomes" id="UP000036403">
    <property type="component" value="Unassembled WGS sequence"/>
</dbReference>
<evidence type="ECO:0000313" key="2">
    <source>
        <dbReference type="EMBL" id="KMQ97191.1"/>
    </source>
</evidence>
<sequence length="939" mass="108429">MSNRRRADDFTNSLKSFHQTIREETQNSIVSQRELEDKSDINSIIRQCKSDNHSYQRNNESRASTIIAGNLGSQQYISSDPYEVVEDNITCNDNQSLLRDISDETSYLPLKPDLNKCINLFRDEHLSKENYTFQEYSNLDSMLPEIRVHKDIDPQYLNKNKTVKVQCDLIRDRAYAMSANSLEDVISRKKQDVTNKELRRSKSCSMLNSNLKRDTNHNIKASHFFVASTNTATRKNSHEKTDITTLFDALSLAEPFILPNKKINSHSTEDQKCDSTNSKTSSKEQLNSPELKTFLHSLEYQKPLKETSVQERLLRRLSANFYNSPETFTERLLTIIEESVISNDSCAQLEYPEVSLCRLSEELRKIIGCKFIEDETMPEWPRSPNMSKSICKRQRSQESKSSSRKSLNAFASRDKGLCLATPPISPRRNIKSPKKICRRMSKNISYNMKSLLHDNTSTFESLEAFCEIFYADENRAVPREKNPLQSPLQNINSILRLCENQMASLENSPDIREQLRKAQTFTSDLPNQHDNKVPEAQNLQYRLLTHEKRNKTDSKEVPDTFQQWTGRNKSYEMIDDLENTLMYEIAKKRQRCLDTAKVMMEIDTNSEPVEAQQIFPNIISEPPPTSDVKFIETLMSVKRYQEYLEEQKPILHLLRAESCSAPRTPRTPDKKYIQKKEISREDFGTRRLGDKIKIATLEVPKLSTMRKKSKSPSSPKCSSSNIVVSKPKLFVTPGKSPINKSCKIKRTYFPNLVGGMKNKEKKLSPHPKNIYQQIDNYDHVVSPVGMYIKGTDPYLIKNLRPKTDEKLLTPRKKQIMRSSGPKLKFQLSPKRPKKTMTRTAVGDENNENIADNFPHPKVHYKLPSHVRTIKETENRKVGNRVNELLRSTQDKVMIRHKDRIKSVQTDCLKQPEILYDSAEGSAHVEQTARKTCFSRVQKD</sequence>
<dbReference type="OrthoDB" id="7696562at2759"/>
<proteinExistence type="predicted"/>